<reference evidence="1" key="1">
    <citation type="journal article" date="2021" name="Antonie Van Leeuwenhoek">
        <title>Draft genome and description of Waterburya agarophytonicola gen. nov. sp. nov. (Pleurocapsales, Cyanobacteria): a seaweed symbiont.</title>
        <authorList>
            <person name="Bonthond G."/>
            <person name="Shalygin S."/>
            <person name="Bayer T."/>
            <person name="Weinberger F."/>
        </authorList>
    </citation>
    <scope>NUCLEOTIDE SEQUENCE</scope>
    <source>
        <strain evidence="1">KI4</strain>
    </source>
</reference>
<accession>A0A964BSA2</accession>
<keyword evidence="2" id="KW-1185">Reference proteome</keyword>
<sequence>MGEAARRKKSNKDYGKYCNTSDFSQLKQNTERTISLVLDISDSFSQLDNLNFRKDMVQLYYETNSHQKDEILDKWLEERENLELQVKQEINSHFQRYHPSTKTSLVELMMFDILKIYLHENMSFRGIGERMYFLYFVGNAIIKAIYSYSEGETWQQFKKLFNESMSRGIQTDSLPKLIEFLGQIQNKYPQLKVEEIQYRYRSSVPVTRVMHS</sequence>
<gene>
    <name evidence="1" type="ORF">I4641_16260</name>
</gene>
<evidence type="ECO:0000313" key="2">
    <source>
        <dbReference type="Proteomes" id="UP000729733"/>
    </source>
</evidence>
<dbReference type="Proteomes" id="UP000729733">
    <property type="component" value="Unassembled WGS sequence"/>
</dbReference>
<dbReference type="RefSeq" id="WP_229641628.1">
    <property type="nucleotide sequence ID" value="NZ_JADWDC010000046.1"/>
</dbReference>
<proteinExistence type="predicted"/>
<dbReference type="EMBL" id="JADWDC010000046">
    <property type="protein sequence ID" value="MCC0178530.1"/>
    <property type="molecule type" value="Genomic_DNA"/>
</dbReference>
<dbReference type="AlphaFoldDB" id="A0A964BSA2"/>
<protein>
    <submittedName>
        <fullName evidence="1">Uncharacterized protein</fullName>
    </submittedName>
</protein>
<evidence type="ECO:0000313" key="1">
    <source>
        <dbReference type="EMBL" id="MCC0178530.1"/>
    </source>
</evidence>
<organism evidence="1 2">
    <name type="scientific">Waterburya agarophytonicola KI4</name>
    <dbReference type="NCBI Taxonomy" id="2874699"/>
    <lineage>
        <taxon>Bacteria</taxon>
        <taxon>Bacillati</taxon>
        <taxon>Cyanobacteriota</taxon>
        <taxon>Cyanophyceae</taxon>
        <taxon>Pleurocapsales</taxon>
        <taxon>Hyellaceae</taxon>
        <taxon>Waterburya</taxon>
        <taxon>Waterburya agarophytonicola</taxon>
    </lineage>
</organism>
<comment type="caution">
    <text evidence="1">The sequence shown here is derived from an EMBL/GenBank/DDBJ whole genome shotgun (WGS) entry which is preliminary data.</text>
</comment>
<name>A0A964BSA2_9CYAN</name>